<evidence type="ECO:0000256" key="1">
    <source>
        <dbReference type="SAM" id="MobiDB-lite"/>
    </source>
</evidence>
<evidence type="ECO:0000313" key="3">
    <source>
        <dbReference type="Proteomes" id="UP000041254"/>
    </source>
</evidence>
<dbReference type="Proteomes" id="UP000041254">
    <property type="component" value="Unassembled WGS sequence"/>
</dbReference>
<dbReference type="AlphaFoldDB" id="A0A0G4EK10"/>
<name>A0A0G4EK10_VITBC</name>
<reference evidence="2 3" key="1">
    <citation type="submission" date="2014-11" db="EMBL/GenBank/DDBJ databases">
        <authorList>
            <person name="Zhu J."/>
            <person name="Qi W."/>
            <person name="Song R."/>
        </authorList>
    </citation>
    <scope>NUCLEOTIDE SEQUENCE [LARGE SCALE GENOMIC DNA]</scope>
</reference>
<accession>A0A0G4EK10</accession>
<keyword evidence="3" id="KW-1185">Reference proteome</keyword>
<sequence length="179" mass="19303">MRSVRWAVARDAWLSGAGESSTNSGRFSLPPKSQLLLKKMLQVSQPPFPSFPVPLPLSLVVRIFDDLWKEEASKVAKSEAKSEAAAPRGQSHDERETTTPTGLRDARRSNAGDGSAASGGTSKRGSPPSGSASSTRDPLPLPTNRQPGNKPSRRGGSNYWQSFQGFTSSKQLRKRLKLG</sequence>
<feature type="compositionally biased region" description="Polar residues" evidence="1">
    <location>
        <begin position="158"/>
        <end position="170"/>
    </location>
</feature>
<proteinExistence type="predicted"/>
<evidence type="ECO:0000313" key="2">
    <source>
        <dbReference type="EMBL" id="CEL96850.1"/>
    </source>
</evidence>
<dbReference type="VEuPathDB" id="CryptoDB:Vbra_3886"/>
<dbReference type="EMBL" id="CDMY01000247">
    <property type="protein sequence ID" value="CEL96850.1"/>
    <property type="molecule type" value="Genomic_DNA"/>
</dbReference>
<feature type="region of interest" description="Disordered" evidence="1">
    <location>
        <begin position="74"/>
        <end position="179"/>
    </location>
</feature>
<organism evidence="2 3">
    <name type="scientific">Vitrella brassicaformis (strain CCMP3155)</name>
    <dbReference type="NCBI Taxonomy" id="1169540"/>
    <lineage>
        <taxon>Eukaryota</taxon>
        <taxon>Sar</taxon>
        <taxon>Alveolata</taxon>
        <taxon>Colpodellida</taxon>
        <taxon>Vitrellaceae</taxon>
        <taxon>Vitrella</taxon>
    </lineage>
</organism>
<feature type="compositionally biased region" description="Low complexity" evidence="1">
    <location>
        <begin position="111"/>
        <end position="121"/>
    </location>
</feature>
<dbReference type="InParanoid" id="A0A0G4EK10"/>
<gene>
    <name evidence="2" type="ORF">Vbra_3886</name>
</gene>
<protein>
    <submittedName>
        <fullName evidence="2">Uncharacterized protein</fullName>
    </submittedName>
</protein>